<sequence length="89" mass="9960">MDKLCNNNGDDNDISSHTLFHSFLLPLSTMSGINCVRSLADNPLGIESGVTQPLLFVYFDEWIVLYKSQRDRFSCNSNKLSSLTNDVAD</sequence>
<proteinExistence type="predicted"/>
<keyword evidence="2" id="KW-1185">Reference proteome</keyword>
<accession>A0A3P8FFB0</accession>
<dbReference type="AlphaFoldDB" id="A0A3P8FFB0"/>
<evidence type="ECO:0000313" key="1">
    <source>
        <dbReference type="EMBL" id="VDP74867.1"/>
    </source>
</evidence>
<evidence type="ECO:0000313" key="2">
    <source>
        <dbReference type="Proteomes" id="UP000269396"/>
    </source>
</evidence>
<gene>
    <name evidence="1" type="ORF">SMTD_LOCUS17668</name>
</gene>
<reference evidence="1 2" key="1">
    <citation type="submission" date="2018-11" db="EMBL/GenBank/DDBJ databases">
        <authorList>
            <consortium name="Pathogen Informatics"/>
        </authorList>
    </citation>
    <scope>NUCLEOTIDE SEQUENCE [LARGE SCALE GENOMIC DNA]</scope>
    <source>
        <strain>Denwood</strain>
        <strain evidence="2">Zambia</strain>
    </source>
</reference>
<name>A0A3P8FFB0_9TREM</name>
<dbReference type="Proteomes" id="UP000269396">
    <property type="component" value="Unassembled WGS sequence"/>
</dbReference>
<protein>
    <submittedName>
        <fullName evidence="1">Uncharacterized protein</fullName>
    </submittedName>
</protein>
<organism evidence="1 2">
    <name type="scientific">Schistosoma mattheei</name>
    <dbReference type="NCBI Taxonomy" id="31246"/>
    <lineage>
        <taxon>Eukaryota</taxon>
        <taxon>Metazoa</taxon>
        <taxon>Spiralia</taxon>
        <taxon>Lophotrochozoa</taxon>
        <taxon>Platyhelminthes</taxon>
        <taxon>Trematoda</taxon>
        <taxon>Digenea</taxon>
        <taxon>Strigeidida</taxon>
        <taxon>Schistosomatoidea</taxon>
        <taxon>Schistosomatidae</taxon>
        <taxon>Schistosoma</taxon>
    </lineage>
</organism>
<dbReference type="EMBL" id="UZAL01039099">
    <property type="protein sequence ID" value="VDP74867.1"/>
    <property type="molecule type" value="Genomic_DNA"/>
</dbReference>